<keyword evidence="1" id="KW-0812">Transmembrane</keyword>
<dbReference type="AlphaFoldDB" id="A0A1F7UU32"/>
<keyword evidence="1" id="KW-1133">Transmembrane helix</keyword>
<evidence type="ECO:0000313" key="2">
    <source>
        <dbReference type="EMBL" id="OGL81234.1"/>
    </source>
</evidence>
<proteinExistence type="predicted"/>
<feature type="non-terminal residue" evidence="2">
    <location>
        <position position="1"/>
    </location>
</feature>
<organism evidence="2 3">
    <name type="scientific">Candidatus Uhrbacteria bacterium RIFCSPLOWO2_01_FULL_47_24</name>
    <dbReference type="NCBI Taxonomy" id="1802401"/>
    <lineage>
        <taxon>Bacteria</taxon>
        <taxon>Candidatus Uhriibacteriota</taxon>
    </lineage>
</organism>
<comment type="caution">
    <text evidence="2">The sequence shown here is derived from an EMBL/GenBank/DDBJ whole genome shotgun (WGS) entry which is preliminary data.</text>
</comment>
<feature type="transmembrane region" description="Helical" evidence="1">
    <location>
        <begin position="113"/>
        <end position="129"/>
    </location>
</feature>
<reference evidence="2 3" key="1">
    <citation type="journal article" date="2016" name="Nat. Commun.">
        <title>Thousands of microbial genomes shed light on interconnected biogeochemical processes in an aquifer system.</title>
        <authorList>
            <person name="Anantharaman K."/>
            <person name="Brown C.T."/>
            <person name="Hug L.A."/>
            <person name="Sharon I."/>
            <person name="Castelle C.J."/>
            <person name="Probst A.J."/>
            <person name="Thomas B.C."/>
            <person name="Singh A."/>
            <person name="Wilkins M.J."/>
            <person name="Karaoz U."/>
            <person name="Brodie E.L."/>
            <person name="Williams K.H."/>
            <person name="Hubbard S.S."/>
            <person name="Banfield J.F."/>
        </authorList>
    </citation>
    <scope>NUCLEOTIDE SEQUENCE [LARGE SCALE GENOMIC DNA]</scope>
</reference>
<feature type="transmembrane region" description="Helical" evidence="1">
    <location>
        <begin position="91"/>
        <end position="107"/>
    </location>
</feature>
<sequence>FVSWRNWIAASVEASGAPAMVLGLVIALRGTTKNPPRWLDHLALVCIPLGFGYSLYDFGGITTINQWLEIGLVLGFLVGTYLLAKERASGYLWYVLMHVTCGWLMWIQGYPWLFLQQLVSLVFIVDAYLTQRKR</sequence>
<gene>
    <name evidence="2" type="ORF">A3B21_03005</name>
</gene>
<evidence type="ECO:0000313" key="3">
    <source>
        <dbReference type="Proteomes" id="UP000176897"/>
    </source>
</evidence>
<name>A0A1F7UU32_9BACT</name>
<dbReference type="Proteomes" id="UP000176897">
    <property type="component" value="Unassembled WGS sequence"/>
</dbReference>
<feature type="transmembrane region" description="Helical" evidence="1">
    <location>
        <begin position="67"/>
        <end position="84"/>
    </location>
</feature>
<keyword evidence="1" id="KW-0472">Membrane</keyword>
<protein>
    <submittedName>
        <fullName evidence="2">Uncharacterized protein</fullName>
    </submittedName>
</protein>
<dbReference type="EMBL" id="MGEJ01000009">
    <property type="protein sequence ID" value="OGL81234.1"/>
    <property type="molecule type" value="Genomic_DNA"/>
</dbReference>
<feature type="transmembrane region" description="Helical" evidence="1">
    <location>
        <begin position="6"/>
        <end position="26"/>
    </location>
</feature>
<evidence type="ECO:0000256" key="1">
    <source>
        <dbReference type="SAM" id="Phobius"/>
    </source>
</evidence>
<accession>A0A1F7UU32</accession>